<keyword evidence="5" id="KW-0552">Olfaction</keyword>
<keyword evidence="3" id="KW-0716">Sensory transduction</keyword>
<dbReference type="GO" id="GO:0005549">
    <property type="term" value="F:odorant binding"/>
    <property type="evidence" value="ECO:0007669"/>
    <property type="project" value="InterPro"/>
</dbReference>
<dbReference type="GO" id="GO:0004984">
    <property type="term" value="F:olfactory receptor activity"/>
    <property type="evidence" value="ECO:0007669"/>
    <property type="project" value="InterPro"/>
</dbReference>
<evidence type="ECO:0008006" key="12">
    <source>
        <dbReference type="Google" id="ProtNLM"/>
    </source>
</evidence>
<evidence type="ECO:0000313" key="11">
    <source>
        <dbReference type="Proteomes" id="UP000215335"/>
    </source>
</evidence>
<organism evidence="10 11">
    <name type="scientific">Trichomalopsis sarcophagae</name>
    <dbReference type="NCBI Taxonomy" id="543379"/>
    <lineage>
        <taxon>Eukaryota</taxon>
        <taxon>Metazoa</taxon>
        <taxon>Ecdysozoa</taxon>
        <taxon>Arthropoda</taxon>
        <taxon>Hexapoda</taxon>
        <taxon>Insecta</taxon>
        <taxon>Pterygota</taxon>
        <taxon>Neoptera</taxon>
        <taxon>Endopterygota</taxon>
        <taxon>Hymenoptera</taxon>
        <taxon>Apocrita</taxon>
        <taxon>Proctotrupomorpha</taxon>
        <taxon>Chalcidoidea</taxon>
        <taxon>Pteromalidae</taxon>
        <taxon>Pteromalinae</taxon>
        <taxon>Trichomalopsis</taxon>
    </lineage>
</organism>
<evidence type="ECO:0000256" key="8">
    <source>
        <dbReference type="ARBA" id="ARBA00023170"/>
    </source>
</evidence>
<dbReference type="Proteomes" id="UP000215335">
    <property type="component" value="Unassembled WGS sequence"/>
</dbReference>
<name>A0A232EZT8_9HYME</name>
<dbReference type="AlphaFoldDB" id="A0A232EZT8"/>
<evidence type="ECO:0000256" key="7">
    <source>
        <dbReference type="ARBA" id="ARBA00023136"/>
    </source>
</evidence>
<dbReference type="InterPro" id="IPR004117">
    <property type="entry name" value="7tm6_olfct_rcpt"/>
</dbReference>
<evidence type="ECO:0000256" key="1">
    <source>
        <dbReference type="ARBA" id="ARBA00004651"/>
    </source>
</evidence>
<evidence type="ECO:0000313" key="10">
    <source>
        <dbReference type="EMBL" id="OXU23954.1"/>
    </source>
</evidence>
<keyword evidence="6" id="KW-1133">Transmembrane helix</keyword>
<evidence type="ECO:0000256" key="3">
    <source>
        <dbReference type="ARBA" id="ARBA00022606"/>
    </source>
</evidence>
<dbReference type="OrthoDB" id="6597368at2759"/>
<sequence length="94" mass="10790">MSVGYLICMLGELFAYCWFGNEITLKSMGFSDDIYKIDWMALSDSSNKKLIFIMMRATQPIIMSYGHLVILNIESFKSVSTYKHILSFNVTPND</sequence>
<evidence type="ECO:0000256" key="5">
    <source>
        <dbReference type="ARBA" id="ARBA00022725"/>
    </source>
</evidence>
<reference evidence="10 11" key="1">
    <citation type="journal article" date="2017" name="Curr. Biol.">
        <title>The Evolution of Venom by Co-option of Single-Copy Genes.</title>
        <authorList>
            <person name="Martinson E.O."/>
            <person name="Mrinalini"/>
            <person name="Kelkar Y.D."/>
            <person name="Chang C.H."/>
            <person name="Werren J.H."/>
        </authorList>
    </citation>
    <scope>NUCLEOTIDE SEQUENCE [LARGE SCALE GENOMIC DNA]</scope>
    <source>
        <strain evidence="10 11">Alberta</strain>
        <tissue evidence="10">Whole body</tissue>
    </source>
</reference>
<keyword evidence="2" id="KW-1003">Cell membrane</keyword>
<dbReference type="PANTHER" id="PTHR21137:SF35">
    <property type="entry name" value="ODORANT RECEPTOR 19A-RELATED"/>
    <property type="match status" value="1"/>
</dbReference>
<keyword evidence="7" id="KW-0472">Membrane</keyword>
<dbReference type="Pfam" id="PF02949">
    <property type="entry name" value="7tm_6"/>
    <property type="match status" value="1"/>
</dbReference>
<proteinExistence type="predicted"/>
<dbReference type="GO" id="GO:0007165">
    <property type="term" value="P:signal transduction"/>
    <property type="evidence" value="ECO:0007669"/>
    <property type="project" value="UniProtKB-KW"/>
</dbReference>
<accession>A0A232EZT8</accession>
<gene>
    <name evidence="10" type="ORF">TSAR_005005</name>
</gene>
<keyword evidence="11" id="KW-1185">Reference proteome</keyword>
<keyword evidence="8" id="KW-0675">Receptor</keyword>
<evidence type="ECO:0000256" key="6">
    <source>
        <dbReference type="ARBA" id="ARBA00022989"/>
    </source>
</evidence>
<dbReference type="PANTHER" id="PTHR21137">
    <property type="entry name" value="ODORANT RECEPTOR"/>
    <property type="match status" value="1"/>
</dbReference>
<keyword evidence="4" id="KW-0812">Transmembrane</keyword>
<evidence type="ECO:0000256" key="2">
    <source>
        <dbReference type="ARBA" id="ARBA00022475"/>
    </source>
</evidence>
<evidence type="ECO:0000256" key="9">
    <source>
        <dbReference type="ARBA" id="ARBA00023224"/>
    </source>
</evidence>
<evidence type="ECO:0000256" key="4">
    <source>
        <dbReference type="ARBA" id="ARBA00022692"/>
    </source>
</evidence>
<protein>
    <recommendedName>
        <fullName evidence="12">Odorant receptor</fullName>
    </recommendedName>
</protein>
<comment type="subcellular location">
    <subcellularLocation>
        <location evidence="1">Cell membrane</location>
        <topology evidence="1">Multi-pass membrane protein</topology>
    </subcellularLocation>
</comment>
<comment type="caution">
    <text evidence="10">The sequence shown here is derived from an EMBL/GenBank/DDBJ whole genome shotgun (WGS) entry which is preliminary data.</text>
</comment>
<dbReference type="GO" id="GO:0005886">
    <property type="term" value="C:plasma membrane"/>
    <property type="evidence" value="ECO:0007669"/>
    <property type="project" value="UniProtKB-SubCell"/>
</dbReference>
<keyword evidence="9" id="KW-0807">Transducer</keyword>
<dbReference type="EMBL" id="NNAY01001444">
    <property type="protein sequence ID" value="OXU23954.1"/>
    <property type="molecule type" value="Genomic_DNA"/>
</dbReference>